<evidence type="ECO:0000256" key="1">
    <source>
        <dbReference type="ARBA" id="ARBA00006611"/>
    </source>
</evidence>
<dbReference type="InterPro" id="IPR027417">
    <property type="entry name" value="P-loop_NTPase"/>
</dbReference>
<dbReference type="GO" id="GO:0005524">
    <property type="term" value="F:ATP binding"/>
    <property type="evidence" value="ECO:0007669"/>
    <property type="project" value="UniProtKB-KW"/>
</dbReference>
<dbReference type="PANTHER" id="PTHR30258">
    <property type="entry name" value="TYPE II SECRETION SYSTEM PROTEIN GSPE-RELATED"/>
    <property type="match status" value="1"/>
</dbReference>
<organism evidence="5 6">
    <name type="scientific">Iodidimonas nitroreducens</name>
    <dbReference type="NCBI Taxonomy" id="1236968"/>
    <lineage>
        <taxon>Bacteria</taxon>
        <taxon>Pseudomonadati</taxon>
        <taxon>Pseudomonadota</taxon>
        <taxon>Alphaproteobacteria</taxon>
        <taxon>Iodidimonadales</taxon>
        <taxon>Iodidimonadaceae</taxon>
        <taxon>Iodidimonas</taxon>
    </lineage>
</organism>
<evidence type="ECO:0000313" key="5">
    <source>
        <dbReference type="EMBL" id="GER04648.1"/>
    </source>
</evidence>
<dbReference type="GO" id="GO:0016887">
    <property type="term" value="F:ATP hydrolysis activity"/>
    <property type="evidence" value="ECO:0007669"/>
    <property type="project" value="TreeGrafter"/>
</dbReference>
<name>A0A5A7N979_9PROT</name>
<dbReference type="PANTHER" id="PTHR30258:SF2">
    <property type="entry name" value="COMG OPERON PROTEIN 1"/>
    <property type="match status" value="1"/>
</dbReference>
<evidence type="ECO:0000256" key="2">
    <source>
        <dbReference type="ARBA" id="ARBA00022741"/>
    </source>
</evidence>
<dbReference type="Gene3D" id="3.40.50.300">
    <property type="entry name" value="P-loop containing nucleotide triphosphate hydrolases"/>
    <property type="match status" value="1"/>
</dbReference>
<evidence type="ECO:0000313" key="6">
    <source>
        <dbReference type="Proteomes" id="UP000324996"/>
    </source>
</evidence>
<dbReference type="EMBL" id="BKCN01000012">
    <property type="protein sequence ID" value="GER04648.1"/>
    <property type="molecule type" value="Genomic_DNA"/>
</dbReference>
<evidence type="ECO:0000256" key="3">
    <source>
        <dbReference type="ARBA" id="ARBA00022840"/>
    </source>
</evidence>
<evidence type="ECO:0000259" key="4">
    <source>
        <dbReference type="Pfam" id="PF00437"/>
    </source>
</evidence>
<comment type="similarity">
    <text evidence="1">Belongs to the GSP E family.</text>
</comment>
<proteinExistence type="inferred from homology"/>
<sequence length="92" mass="10075">MKKLGALLSATLYQPMGCDHCHQSGYRGRTSLVEILVIDDHLRRIILKDGDASEVQRAALEAGMVTLYEDGMKKALAGETSVEEVLRTARDG</sequence>
<dbReference type="RefSeq" id="WP_313981445.1">
    <property type="nucleotide sequence ID" value="NZ_BKCN01000012.1"/>
</dbReference>
<dbReference type="Proteomes" id="UP000324996">
    <property type="component" value="Unassembled WGS sequence"/>
</dbReference>
<dbReference type="GO" id="GO:0005886">
    <property type="term" value="C:plasma membrane"/>
    <property type="evidence" value="ECO:0007669"/>
    <property type="project" value="TreeGrafter"/>
</dbReference>
<reference evidence="5 6" key="1">
    <citation type="submission" date="2019-09" db="EMBL/GenBank/DDBJ databases">
        <title>NBRP : Genome information of microbial organism related human and environment.</title>
        <authorList>
            <person name="Hattori M."/>
            <person name="Oshima K."/>
            <person name="Inaba H."/>
            <person name="Suda W."/>
            <person name="Sakamoto M."/>
            <person name="Iino T."/>
            <person name="Kitahara M."/>
            <person name="Oshida Y."/>
            <person name="Iida T."/>
            <person name="Kudo T."/>
            <person name="Itoh T."/>
            <person name="Ohkuma M."/>
        </authorList>
    </citation>
    <scope>NUCLEOTIDE SEQUENCE [LARGE SCALE GENOMIC DNA]</scope>
    <source>
        <strain evidence="5 6">Q-1</strain>
    </source>
</reference>
<keyword evidence="2" id="KW-0547">Nucleotide-binding</keyword>
<dbReference type="AlphaFoldDB" id="A0A5A7N979"/>
<gene>
    <name evidence="5" type="ORF">JCM17846_23300</name>
</gene>
<dbReference type="Pfam" id="PF00437">
    <property type="entry name" value="T2SSE"/>
    <property type="match status" value="1"/>
</dbReference>
<accession>A0A5A7N979</accession>
<keyword evidence="3" id="KW-0067">ATP-binding</keyword>
<feature type="domain" description="Bacterial type II secretion system protein E" evidence="4">
    <location>
        <begin position="11"/>
        <end position="87"/>
    </location>
</feature>
<dbReference type="InterPro" id="IPR001482">
    <property type="entry name" value="T2SS/T4SS_dom"/>
</dbReference>
<comment type="caution">
    <text evidence="5">The sequence shown here is derived from an EMBL/GenBank/DDBJ whole genome shotgun (WGS) entry which is preliminary data.</text>
</comment>
<protein>
    <recommendedName>
        <fullName evidence="4">Bacterial type II secretion system protein E domain-containing protein</fullName>
    </recommendedName>
</protein>
<dbReference type="SUPFAM" id="SSF52540">
    <property type="entry name" value="P-loop containing nucleoside triphosphate hydrolases"/>
    <property type="match status" value="1"/>
</dbReference>
<keyword evidence="6" id="KW-1185">Reference proteome</keyword>